<proteinExistence type="predicted"/>
<accession>A0A3M6PZJ4</accession>
<dbReference type="InterPro" id="IPR015797">
    <property type="entry name" value="NUDIX_hydrolase-like_dom_sf"/>
</dbReference>
<keyword evidence="4" id="KW-0378">Hydrolase</keyword>
<organism evidence="9 10">
    <name type="scientific">Allofranklinella schreckenbergeri</name>
    <dbReference type="NCBI Taxonomy" id="1076744"/>
    <lineage>
        <taxon>Bacteria</taxon>
        <taxon>Pseudomonadati</taxon>
        <taxon>Pseudomonadota</taxon>
        <taxon>Betaproteobacteria</taxon>
        <taxon>Burkholderiales</taxon>
        <taxon>Comamonadaceae</taxon>
        <taxon>Allofranklinella</taxon>
    </lineage>
</organism>
<evidence type="ECO:0000256" key="3">
    <source>
        <dbReference type="ARBA" id="ARBA00022723"/>
    </source>
</evidence>
<dbReference type="RefSeq" id="WP_122254569.1">
    <property type="nucleotide sequence ID" value="NZ_RDQL01000020.1"/>
</dbReference>
<protein>
    <submittedName>
        <fullName evidence="9">CoA pyrophosphatase</fullName>
    </submittedName>
</protein>
<reference evidence="9 10" key="1">
    <citation type="submission" date="2018-10" db="EMBL/GenBank/DDBJ databases">
        <title>Comamonadaceae CDC group NO-1 genome sequencing and assembly.</title>
        <authorList>
            <person name="Bernier A.-M."/>
            <person name="Bernard K."/>
        </authorList>
    </citation>
    <scope>NUCLEOTIDE SEQUENCE [LARGE SCALE GENOMIC DNA]</scope>
    <source>
        <strain evidence="9 10">NML161473</strain>
    </source>
</reference>
<evidence type="ECO:0000256" key="2">
    <source>
        <dbReference type="ARBA" id="ARBA00001946"/>
    </source>
</evidence>
<keyword evidence="5" id="KW-0460">Magnesium</keyword>
<evidence type="ECO:0000313" key="10">
    <source>
        <dbReference type="Proteomes" id="UP000267035"/>
    </source>
</evidence>
<dbReference type="PANTHER" id="PTHR12992">
    <property type="entry name" value="NUDIX HYDROLASE"/>
    <property type="match status" value="1"/>
</dbReference>
<comment type="cofactor">
    <cofactor evidence="2">
        <name>Mg(2+)</name>
        <dbReference type="ChEBI" id="CHEBI:18420"/>
    </cofactor>
</comment>
<evidence type="ECO:0000256" key="1">
    <source>
        <dbReference type="ARBA" id="ARBA00001936"/>
    </source>
</evidence>
<feature type="region of interest" description="Disordered" evidence="7">
    <location>
        <begin position="1"/>
        <end position="23"/>
    </location>
</feature>
<comment type="cofactor">
    <cofactor evidence="1">
        <name>Mn(2+)</name>
        <dbReference type="ChEBI" id="CHEBI:29035"/>
    </cofactor>
</comment>
<dbReference type="EMBL" id="RDQL01000020">
    <property type="protein sequence ID" value="RMW96215.1"/>
    <property type="molecule type" value="Genomic_DNA"/>
</dbReference>
<dbReference type="AlphaFoldDB" id="A0A3M6PZJ4"/>
<sequence length="250" mass="28334">MSPDQKPLPELRPPQRPRIRLPQGLRPQDVPVIQVDRHLLAVPDAAQSIAALRERFERQPVWTPEWVTESQWLDFAPGFTPIAAAVLIPIVAQPQPTVLLTRRSSRLNTHSGQVAFPGGRLDAGEDVVAAALREAQEEVALQPERVQVLGQLPSYLTGTGFEVTPVVGIVPPGLPLQANPHEVDEIFEVPLRFLLNPANHRHHVFQMDGMERRWLSMPYLEKEQEYFIWGVTASILRNFYWFMRAPYSKP</sequence>
<name>A0A3M6PZJ4_9BURK</name>
<dbReference type="Pfam" id="PF00293">
    <property type="entry name" value="NUDIX"/>
    <property type="match status" value="1"/>
</dbReference>
<keyword evidence="10" id="KW-1185">Reference proteome</keyword>
<keyword evidence="6" id="KW-0464">Manganese</keyword>
<feature type="domain" description="Nudix hydrolase" evidence="8">
    <location>
        <begin position="81"/>
        <end position="211"/>
    </location>
</feature>
<evidence type="ECO:0000259" key="8">
    <source>
        <dbReference type="PROSITE" id="PS51462"/>
    </source>
</evidence>
<dbReference type="SUPFAM" id="SSF55811">
    <property type="entry name" value="Nudix"/>
    <property type="match status" value="1"/>
</dbReference>
<dbReference type="GO" id="GO:0010945">
    <property type="term" value="F:coenzyme A diphosphatase activity"/>
    <property type="evidence" value="ECO:0007669"/>
    <property type="project" value="InterPro"/>
</dbReference>
<gene>
    <name evidence="9" type="ORF">EBQ25_11030</name>
</gene>
<evidence type="ECO:0000256" key="5">
    <source>
        <dbReference type="ARBA" id="ARBA00022842"/>
    </source>
</evidence>
<dbReference type="PROSITE" id="PS51462">
    <property type="entry name" value="NUDIX"/>
    <property type="match status" value="1"/>
</dbReference>
<dbReference type="Gene3D" id="3.90.79.10">
    <property type="entry name" value="Nucleoside Triphosphate Pyrophosphohydrolase"/>
    <property type="match status" value="1"/>
</dbReference>
<dbReference type="NCBIfam" id="NF007980">
    <property type="entry name" value="PRK10707.1"/>
    <property type="match status" value="1"/>
</dbReference>
<dbReference type="InterPro" id="IPR045121">
    <property type="entry name" value="CoAse"/>
</dbReference>
<comment type="caution">
    <text evidence="9">The sequence shown here is derived from an EMBL/GenBank/DDBJ whole genome shotgun (WGS) entry which is preliminary data.</text>
</comment>
<dbReference type="PANTHER" id="PTHR12992:SF11">
    <property type="entry name" value="MITOCHONDRIAL COENZYME A DIPHOSPHATASE NUDT8"/>
    <property type="match status" value="1"/>
</dbReference>
<evidence type="ECO:0000256" key="6">
    <source>
        <dbReference type="ARBA" id="ARBA00023211"/>
    </source>
</evidence>
<dbReference type="GO" id="GO:0046872">
    <property type="term" value="F:metal ion binding"/>
    <property type="evidence" value="ECO:0007669"/>
    <property type="project" value="UniProtKB-KW"/>
</dbReference>
<dbReference type="InterPro" id="IPR000086">
    <property type="entry name" value="NUDIX_hydrolase_dom"/>
</dbReference>
<keyword evidence="3" id="KW-0479">Metal-binding</keyword>
<evidence type="ECO:0000256" key="7">
    <source>
        <dbReference type="SAM" id="MobiDB-lite"/>
    </source>
</evidence>
<dbReference type="Proteomes" id="UP000267035">
    <property type="component" value="Unassembled WGS sequence"/>
</dbReference>
<dbReference type="CDD" id="cd03426">
    <property type="entry name" value="NUDIX_CoAse_Nudt7"/>
    <property type="match status" value="1"/>
</dbReference>
<evidence type="ECO:0000256" key="4">
    <source>
        <dbReference type="ARBA" id="ARBA00022801"/>
    </source>
</evidence>
<evidence type="ECO:0000313" key="9">
    <source>
        <dbReference type="EMBL" id="RMW96215.1"/>
    </source>
</evidence>